<evidence type="ECO:0000256" key="1">
    <source>
        <dbReference type="PIRNR" id="PIRNR018571"/>
    </source>
</evidence>
<keyword evidence="1" id="KW-0645">Protease</keyword>
<accession>A0ABS2QGU1</accession>
<feature type="transmembrane region" description="Helical" evidence="2">
    <location>
        <begin position="90"/>
        <end position="110"/>
    </location>
</feature>
<evidence type="ECO:0000256" key="2">
    <source>
        <dbReference type="SAM" id="Phobius"/>
    </source>
</evidence>
<keyword evidence="1" id="KW-0749">Sporulation</keyword>
<keyword evidence="2" id="KW-0812">Transmembrane</keyword>
<dbReference type="EC" id="3.4.23.-" evidence="1"/>
<feature type="transmembrane region" description="Helical" evidence="2">
    <location>
        <begin position="130"/>
        <end position="147"/>
    </location>
</feature>
<dbReference type="Pfam" id="PF03419">
    <property type="entry name" value="Peptidase_U4"/>
    <property type="match status" value="1"/>
</dbReference>
<proteinExistence type="inferred from homology"/>
<keyword evidence="4" id="KW-1185">Reference proteome</keyword>
<organism evidence="3 4">
    <name type="scientific">Peribacillus deserti</name>
    <dbReference type="NCBI Taxonomy" id="673318"/>
    <lineage>
        <taxon>Bacteria</taxon>
        <taxon>Bacillati</taxon>
        <taxon>Bacillota</taxon>
        <taxon>Bacilli</taxon>
        <taxon>Bacillales</taxon>
        <taxon>Bacillaceae</taxon>
        <taxon>Peribacillus</taxon>
    </lineage>
</organism>
<gene>
    <name evidence="3" type="ORF">JOC77_001783</name>
</gene>
<name>A0ABS2QGU1_9BACI</name>
<dbReference type="EMBL" id="JAFBFI010000006">
    <property type="protein sequence ID" value="MBM7692353.1"/>
    <property type="molecule type" value="Genomic_DNA"/>
</dbReference>
<comment type="caution">
    <text evidence="3">The sequence shown here is derived from an EMBL/GenBank/DDBJ whole genome shotgun (WGS) entry which is preliminary data.</text>
</comment>
<protein>
    <recommendedName>
        <fullName evidence="1">Sporulation sigma-E factor-processing peptidase</fullName>
        <ecNumber evidence="1">3.4.23.-</ecNumber>
    </recommendedName>
    <alternativeName>
        <fullName evidence="1">Membrane-associated aspartic protease</fullName>
    </alternativeName>
    <alternativeName>
        <fullName evidence="1">Stage II sporulation protein GA</fullName>
    </alternativeName>
</protein>
<dbReference type="NCBIfam" id="TIGR02854">
    <property type="entry name" value="spore_II_GA"/>
    <property type="match status" value="1"/>
</dbReference>
<sequence>MVMYLDVIWLLNLLFDSLLLTGAALMLKRKVSVVRIGAGGFIGSIIIILNFTPLYAWAEHPLTKLIFSIAMTLAAFGYRRLKYFVKGLMALYLITFLLGGTMLGVHYLFQSNITSVQTKVTYLMNGFGDPVSWLFVIIGFPVSWIFSKRNLDSLEMTKIKFEKMVKVLITIDDFTVTATGLVDSGNQLYDPLTQAPVMIFSLKGYEEQIPVNMLHLLQQPECIMESGAVYDLPWAGRLRLIPSKVIGADQQILPAFKPDSVQIYVDDGFIDVKKCLVSFTLQQLSPEMEYAAIIHPKMMVSAKKSVS</sequence>
<keyword evidence="1 2" id="KW-0472">Membrane</keyword>
<keyword evidence="1 3" id="KW-0378">Hydrolase</keyword>
<comment type="subunit">
    <text evidence="1">Self-associates. Interacts with SigE. Interacts with SpoIIR.</text>
</comment>
<dbReference type="InterPro" id="IPR005081">
    <property type="entry name" value="SpoIIGA"/>
</dbReference>
<comment type="similarity">
    <text evidence="1">Belongs to the peptidase U4 family.</text>
</comment>
<dbReference type="Proteomes" id="UP000823486">
    <property type="component" value="Unassembled WGS sequence"/>
</dbReference>
<dbReference type="PIRSF" id="PIRSF018571">
    <property type="entry name" value="SpoIIGA"/>
    <property type="match status" value="1"/>
</dbReference>
<keyword evidence="1" id="KW-0064">Aspartyl protease</keyword>
<feature type="transmembrane region" description="Helical" evidence="2">
    <location>
        <begin position="34"/>
        <end position="56"/>
    </location>
</feature>
<dbReference type="GO" id="GO:0016787">
    <property type="term" value="F:hydrolase activity"/>
    <property type="evidence" value="ECO:0007669"/>
    <property type="project" value="UniProtKB-KW"/>
</dbReference>
<evidence type="ECO:0000313" key="3">
    <source>
        <dbReference type="EMBL" id="MBM7692353.1"/>
    </source>
</evidence>
<evidence type="ECO:0000313" key="4">
    <source>
        <dbReference type="Proteomes" id="UP000823486"/>
    </source>
</evidence>
<comment type="subcellular location">
    <subcellularLocation>
        <location evidence="1">Cell membrane</location>
    </subcellularLocation>
</comment>
<feature type="transmembrane region" description="Helical" evidence="2">
    <location>
        <begin position="6"/>
        <end position="27"/>
    </location>
</feature>
<comment type="function">
    <text evidence="1">Probable aspartic protease that is responsible for the proteolytic cleavage of the RNA polymerase sigma E factor (SigE/spoIIGB) to yield the active peptide in the mother cell during sporulation. Responds to a signal from the forespore that is triggered by the extracellular signal protein SpoIIR.</text>
</comment>
<reference evidence="3 4" key="1">
    <citation type="submission" date="2021-01" db="EMBL/GenBank/DDBJ databases">
        <title>Genomic Encyclopedia of Type Strains, Phase IV (KMG-IV): sequencing the most valuable type-strain genomes for metagenomic binning, comparative biology and taxonomic classification.</title>
        <authorList>
            <person name="Goeker M."/>
        </authorList>
    </citation>
    <scope>NUCLEOTIDE SEQUENCE [LARGE SCALE GENOMIC DNA]</scope>
    <source>
        <strain evidence="3 4">DSM 105482</strain>
    </source>
</reference>
<keyword evidence="2" id="KW-1133">Transmembrane helix</keyword>
<keyword evidence="1" id="KW-1003">Cell membrane</keyword>